<dbReference type="PANTHER" id="PTHR44591">
    <property type="entry name" value="STRESS RESPONSE REGULATOR PROTEIN 1"/>
    <property type="match status" value="1"/>
</dbReference>
<dbReference type="Pfam" id="PF00072">
    <property type="entry name" value="Response_reg"/>
    <property type="match status" value="1"/>
</dbReference>
<reference evidence="4 5" key="1">
    <citation type="journal article" date="2015" name="Genome Announc.">
        <title>Draft Genome Sequence of the Terrestrial Cyanobacterium Scytonema millei VB511283, Isolated from Eastern India.</title>
        <authorList>
            <person name="Sen D."/>
            <person name="Chandrababunaidu M.M."/>
            <person name="Singh D."/>
            <person name="Sanghi N."/>
            <person name="Ghorai A."/>
            <person name="Mishra G.P."/>
            <person name="Madduluri M."/>
            <person name="Adhikary S.P."/>
            <person name="Tripathy S."/>
        </authorList>
    </citation>
    <scope>NUCLEOTIDE SEQUENCE [LARGE SCALE GENOMIC DNA]</scope>
    <source>
        <strain evidence="4 5">VB511283</strain>
    </source>
</reference>
<dbReference type="SUPFAM" id="SSF52172">
    <property type="entry name" value="CheY-like"/>
    <property type="match status" value="1"/>
</dbReference>
<keyword evidence="1" id="KW-0597">Phosphoprotein</keyword>
<evidence type="ECO:0000256" key="2">
    <source>
        <dbReference type="PROSITE-ProRule" id="PRU00169"/>
    </source>
</evidence>
<accession>A0A9X5E6V7</accession>
<keyword evidence="5" id="KW-1185">Reference proteome</keyword>
<dbReference type="InterPro" id="IPR001789">
    <property type="entry name" value="Sig_transdc_resp-reg_receiver"/>
</dbReference>
<evidence type="ECO:0000313" key="5">
    <source>
        <dbReference type="Proteomes" id="UP000031532"/>
    </source>
</evidence>
<protein>
    <submittedName>
        <fullName evidence="4">Response regulator</fullName>
    </submittedName>
</protein>
<dbReference type="OrthoDB" id="9812260at2"/>
<dbReference type="InterPro" id="IPR011006">
    <property type="entry name" value="CheY-like_superfamily"/>
</dbReference>
<dbReference type="Proteomes" id="UP000031532">
    <property type="component" value="Unassembled WGS sequence"/>
</dbReference>
<gene>
    <name evidence="4" type="ORF">QH73_0015440</name>
</gene>
<organism evidence="4 5">
    <name type="scientific">Scytonema millei VB511283</name>
    <dbReference type="NCBI Taxonomy" id="1245923"/>
    <lineage>
        <taxon>Bacteria</taxon>
        <taxon>Bacillati</taxon>
        <taxon>Cyanobacteriota</taxon>
        <taxon>Cyanophyceae</taxon>
        <taxon>Nostocales</taxon>
        <taxon>Scytonemataceae</taxon>
        <taxon>Scytonema</taxon>
    </lineage>
</organism>
<dbReference type="Gene3D" id="3.40.50.2300">
    <property type="match status" value="1"/>
</dbReference>
<comment type="caution">
    <text evidence="2">Lacks conserved residue(s) required for the propagation of feature annotation.</text>
</comment>
<comment type="caution">
    <text evidence="4">The sequence shown here is derived from an EMBL/GenBank/DDBJ whole genome shotgun (WGS) entry which is preliminary data.</text>
</comment>
<evidence type="ECO:0000256" key="1">
    <source>
        <dbReference type="ARBA" id="ARBA00022553"/>
    </source>
</evidence>
<evidence type="ECO:0000259" key="3">
    <source>
        <dbReference type="PROSITE" id="PS50110"/>
    </source>
</evidence>
<name>A0A9X5E6V7_9CYAN</name>
<dbReference type="PANTHER" id="PTHR44591:SF23">
    <property type="entry name" value="CHEY SUBFAMILY"/>
    <property type="match status" value="1"/>
</dbReference>
<dbReference type="GO" id="GO:0000160">
    <property type="term" value="P:phosphorelay signal transduction system"/>
    <property type="evidence" value="ECO:0007669"/>
    <property type="project" value="InterPro"/>
</dbReference>
<dbReference type="SMART" id="SM00448">
    <property type="entry name" value="REC"/>
    <property type="match status" value="1"/>
</dbReference>
<sequence>MEILVIDYDEYSLLLMYDFLTFNKFQVLMANNARSGLQIAREQQPDLIICELNLPRLSGYEVLRILRSEPSTASIPFWFLSFEADMATRRRALQQGADGYFTKPVDLNELLSAIRDRF</sequence>
<dbReference type="PROSITE" id="PS50110">
    <property type="entry name" value="RESPONSE_REGULATORY"/>
    <property type="match status" value="1"/>
</dbReference>
<dbReference type="RefSeq" id="WP_039717241.1">
    <property type="nucleotide sequence ID" value="NZ_JTJC03000004.1"/>
</dbReference>
<dbReference type="InterPro" id="IPR050595">
    <property type="entry name" value="Bact_response_regulator"/>
</dbReference>
<evidence type="ECO:0000313" key="4">
    <source>
        <dbReference type="EMBL" id="NHC36023.1"/>
    </source>
</evidence>
<proteinExistence type="predicted"/>
<dbReference type="AlphaFoldDB" id="A0A9X5E6V7"/>
<feature type="domain" description="Response regulatory" evidence="3">
    <location>
        <begin position="2"/>
        <end position="118"/>
    </location>
</feature>
<dbReference type="EMBL" id="JTJC03000004">
    <property type="protein sequence ID" value="NHC36023.1"/>
    <property type="molecule type" value="Genomic_DNA"/>
</dbReference>